<sequence>MTAKRLSCLPLSQEVERLSCLPLSQRIAKAPPQLDLSSVPAPASSTSSNHGSDIKLPFPDWERSPFFSSPLLPSSTQ</sequence>
<comment type="caution">
    <text evidence="2">The sequence shown here is derived from an EMBL/GenBank/DDBJ whole genome shotgun (WGS) entry which is preliminary data.</text>
</comment>
<gene>
    <name evidence="2" type="ORF">CRG98_001814</name>
</gene>
<name>A0A2I0LC53_PUNGR</name>
<proteinExistence type="predicted"/>
<reference evidence="2 3" key="1">
    <citation type="submission" date="2017-11" db="EMBL/GenBank/DDBJ databases">
        <title>De-novo sequencing of pomegranate (Punica granatum L.) genome.</title>
        <authorList>
            <person name="Akparov Z."/>
            <person name="Amiraslanov A."/>
            <person name="Hajiyeva S."/>
            <person name="Abbasov M."/>
            <person name="Kaur K."/>
            <person name="Hamwieh A."/>
            <person name="Solovyev V."/>
            <person name="Salamov A."/>
            <person name="Braich B."/>
            <person name="Kosarev P."/>
            <person name="Mahmoud A."/>
            <person name="Hajiyev E."/>
            <person name="Babayeva S."/>
            <person name="Izzatullayeva V."/>
            <person name="Mammadov A."/>
            <person name="Mammadov A."/>
            <person name="Sharifova S."/>
            <person name="Ojaghi J."/>
            <person name="Eynullazada K."/>
            <person name="Bayramov B."/>
            <person name="Abdulazimova A."/>
            <person name="Shahmuradov I."/>
        </authorList>
    </citation>
    <scope>NUCLEOTIDE SEQUENCE [LARGE SCALE GENOMIC DNA]</scope>
    <source>
        <strain evidence="3">cv. AG2017</strain>
        <tissue evidence="2">Leaf</tissue>
    </source>
</reference>
<evidence type="ECO:0000313" key="2">
    <source>
        <dbReference type="EMBL" id="PKI77766.1"/>
    </source>
</evidence>
<dbReference type="EMBL" id="PGOL01000075">
    <property type="protein sequence ID" value="PKI77766.1"/>
    <property type="molecule type" value="Genomic_DNA"/>
</dbReference>
<feature type="region of interest" description="Disordered" evidence="1">
    <location>
        <begin position="31"/>
        <end position="56"/>
    </location>
</feature>
<accession>A0A2I0LC53</accession>
<evidence type="ECO:0000313" key="3">
    <source>
        <dbReference type="Proteomes" id="UP000233551"/>
    </source>
</evidence>
<keyword evidence="3" id="KW-1185">Reference proteome</keyword>
<feature type="compositionally biased region" description="Low complexity" evidence="1">
    <location>
        <begin position="37"/>
        <end position="48"/>
    </location>
</feature>
<protein>
    <submittedName>
        <fullName evidence="2">Uncharacterized protein</fullName>
    </submittedName>
</protein>
<evidence type="ECO:0000256" key="1">
    <source>
        <dbReference type="SAM" id="MobiDB-lite"/>
    </source>
</evidence>
<organism evidence="2 3">
    <name type="scientific">Punica granatum</name>
    <name type="common">Pomegranate</name>
    <dbReference type="NCBI Taxonomy" id="22663"/>
    <lineage>
        <taxon>Eukaryota</taxon>
        <taxon>Viridiplantae</taxon>
        <taxon>Streptophyta</taxon>
        <taxon>Embryophyta</taxon>
        <taxon>Tracheophyta</taxon>
        <taxon>Spermatophyta</taxon>
        <taxon>Magnoliopsida</taxon>
        <taxon>eudicotyledons</taxon>
        <taxon>Gunneridae</taxon>
        <taxon>Pentapetalae</taxon>
        <taxon>rosids</taxon>
        <taxon>malvids</taxon>
        <taxon>Myrtales</taxon>
        <taxon>Lythraceae</taxon>
        <taxon>Punica</taxon>
    </lineage>
</organism>
<dbReference type="Proteomes" id="UP000233551">
    <property type="component" value="Unassembled WGS sequence"/>
</dbReference>
<dbReference type="AlphaFoldDB" id="A0A2I0LC53"/>